<keyword evidence="2" id="KW-0808">Transferase</keyword>
<proteinExistence type="predicted"/>
<feature type="domain" description="Histidine kinase VxrA sensor" evidence="1">
    <location>
        <begin position="4"/>
        <end position="67"/>
    </location>
</feature>
<dbReference type="Proteomes" id="UP000214596">
    <property type="component" value="Unassembled WGS sequence"/>
</dbReference>
<accession>A0A227FLI2</accession>
<dbReference type="EMBL" id="NIXT01005902">
    <property type="protein sequence ID" value="OXD81630.1"/>
    <property type="molecule type" value="Genomic_DNA"/>
</dbReference>
<gene>
    <name evidence="2" type="ORF">CA163_40950</name>
</gene>
<reference evidence="2 3" key="1">
    <citation type="journal article" date="2017" name="Appl. Environ. Microbiol.">
        <title>Parallel evolution of two clades of a major Atlantic endemic Vibrio parahaemolyticus pathogen lineage by independent acquisition of related pathogenicity islands.</title>
        <authorList>
            <person name="Xu F."/>
            <person name="Gonzalez-Escalona N."/>
            <person name="Drees K.P."/>
            <person name="Sebra R.P."/>
            <person name="Cooper V.S."/>
            <person name="Jones S.H."/>
            <person name="Whistler C.A."/>
        </authorList>
    </citation>
    <scope>NUCLEOTIDE SEQUENCE [LARGE SCALE GENOMIC DNA]</scope>
    <source>
        <strain evidence="2 3">MAVP-3</strain>
    </source>
</reference>
<evidence type="ECO:0000259" key="1">
    <source>
        <dbReference type="Pfam" id="PF11884"/>
    </source>
</evidence>
<protein>
    <submittedName>
        <fullName evidence="2">Histidine kinase</fullName>
    </submittedName>
</protein>
<evidence type="ECO:0000313" key="2">
    <source>
        <dbReference type="EMBL" id="OXD81630.1"/>
    </source>
</evidence>
<feature type="non-terminal residue" evidence="2">
    <location>
        <position position="68"/>
    </location>
</feature>
<organism evidence="2 3">
    <name type="scientific">Vibrio parahaemolyticus</name>
    <dbReference type="NCBI Taxonomy" id="670"/>
    <lineage>
        <taxon>Bacteria</taxon>
        <taxon>Pseudomonadati</taxon>
        <taxon>Pseudomonadota</taxon>
        <taxon>Gammaproteobacteria</taxon>
        <taxon>Vibrionales</taxon>
        <taxon>Vibrionaceae</taxon>
        <taxon>Vibrio</taxon>
    </lineage>
</organism>
<keyword evidence="2" id="KW-0418">Kinase</keyword>
<dbReference type="Pfam" id="PF11884">
    <property type="entry name" value="DUF3404"/>
    <property type="match status" value="1"/>
</dbReference>
<evidence type="ECO:0000313" key="3">
    <source>
        <dbReference type="Proteomes" id="UP000214596"/>
    </source>
</evidence>
<comment type="caution">
    <text evidence="2">The sequence shown here is derived from an EMBL/GenBank/DDBJ whole genome shotgun (WGS) entry which is preliminary data.</text>
</comment>
<name>A0A227FLI2_VIBPH</name>
<sequence>MRPKLAQYMHIKERDNEEGDELLESLQNMDDDAINALIAGASMFIEGKEMWLRRGDRYFVFSKDVWQE</sequence>
<dbReference type="AlphaFoldDB" id="A0A227FLI2"/>
<dbReference type="InterPro" id="IPR021821">
    <property type="entry name" value="VxrA_SD"/>
</dbReference>
<dbReference type="GO" id="GO:0016301">
    <property type="term" value="F:kinase activity"/>
    <property type="evidence" value="ECO:0007669"/>
    <property type="project" value="UniProtKB-KW"/>
</dbReference>